<organism evidence="1 2">
    <name type="scientific">Rhynchophorus ferrugineus</name>
    <name type="common">Red palm weevil</name>
    <name type="synonym">Curculio ferrugineus</name>
    <dbReference type="NCBI Taxonomy" id="354439"/>
    <lineage>
        <taxon>Eukaryota</taxon>
        <taxon>Metazoa</taxon>
        <taxon>Ecdysozoa</taxon>
        <taxon>Arthropoda</taxon>
        <taxon>Hexapoda</taxon>
        <taxon>Insecta</taxon>
        <taxon>Pterygota</taxon>
        <taxon>Neoptera</taxon>
        <taxon>Endopterygota</taxon>
        <taxon>Coleoptera</taxon>
        <taxon>Polyphaga</taxon>
        <taxon>Cucujiformia</taxon>
        <taxon>Curculionidae</taxon>
        <taxon>Dryophthorinae</taxon>
        <taxon>Rhynchophorus</taxon>
    </lineage>
</organism>
<reference evidence="1" key="1">
    <citation type="submission" date="2020-08" db="EMBL/GenBank/DDBJ databases">
        <title>Genome sequencing and assembly of the red palm weevil Rhynchophorus ferrugineus.</title>
        <authorList>
            <person name="Dias G.B."/>
            <person name="Bergman C.M."/>
            <person name="Manee M."/>
        </authorList>
    </citation>
    <scope>NUCLEOTIDE SEQUENCE</scope>
    <source>
        <strain evidence="1">AA-2017</strain>
        <tissue evidence="1">Whole larva</tissue>
    </source>
</reference>
<protein>
    <submittedName>
        <fullName evidence="1">Uncharacterized protein</fullName>
    </submittedName>
</protein>
<gene>
    <name evidence="1" type="ORF">GWI33_005182</name>
</gene>
<evidence type="ECO:0000313" key="1">
    <source>
        <dbReference type="EMBL" id="KAF7281071.1"/>
    </source>
</evidence>
<evidence type="ECO:0000313" key="2">
    <source>
        <dbReference type="Proteomes" id="UP000625711"/>
    </source>
</evidence>
<proteinExistence type="predicted"/>
<dbReference type="AlphaFoldDB" id="A0A834MG91"/>
<dbReference type="Proteomes" id="UP000625711">
    <property type="component" value="Unassembled WGS sequence"/>
</dbReference>
<sequence>MSGPFFPASTRAFTTHPTPNLAAPSSTVAGFLYVLGKGKHIREFYCGPLCRNKNRHLHVFPSDRAGAGFSWRRAFTGSKGRAPTDVIQCNRSRKSDGTALI</sequence>
<dbReference type="EMBL" id="JAACXV010000260">
    <property type="protein sequence ID" value="KAF7281071.1"/>
    <property type="molecule type" value="Genomic_DNA"/>
</dbReference>
<name>A0A834MG91_RHYFE</name>
<keyword evidence="2" id="KW-1185">Reference proteome</keyword>
<comment type="caution">
    <text evidence="1">The sequence shown here is derived from an EMBL/GenBank/DDBJ whole genome shotgun (WGS) entry which is preliminary data.</text>
</comment>
<accession>A0A834MG91</accession>